<evidence type="ECO:0000256" key="10">
    <source>
        <dbReference type="RuleBase" id="RU365088"/>
    </source>
</evidence>
<keyword evidence="10" id="KW-0997">Cell inner membrane</keyword>
<dbReference type="InterPro" id="IPR020846">
    <property type="entry name" value="MFS_dom"/>
</dbReference>
<comment type="function">
    <text evidence="1">Resistance to tetracycline by an active tetracycline efflux. This is an energy-dependent process that decreases the accumulation of the antibiotic in whole cells. This protein functions as a metal-tetracycline/H(+) antiporter.</text>
</comment>
<keyword evidence="13" id="KW-1185">Reference proteome</keyword>
<feature type="transmembrane region" description="Helical" evidence="10">
    <location>
        <begin position="210"/>
        <end position="228"/>
    </location>
</feature>
<feature type="transmembrane region" description="Helical" evidence="10">
    <location>
        <begin position="279"/>
        <end position="299"/>
    </location>
</feature>
<evidence type="ECO:0000256" key="8">
    <source>
        <dbReference type="ARBA" id="ARBA00022989"/>
    </source>
</evidence>
<evidence type="ECO:0000256" key="5">
    <source>
        <dbReference type="ARBA" id="ARBA00022448"/>
    </source>
</evidence>
<feature type="transmembrane region" description="Helical" evidence="10">
    <location>
        <begin position="76"/>
        <end position="94"/>
    </location>
</feature>
<comment type="similarity">
    <text evidence="4">Belongs to the major facilitator superfamily. TCR/Tet family.</text>
</comment>
<evidence type="ECO:0000256" key="6">
    <source>
        <dbReference type="ARBA" id="ARBA00022475"/>
    </source>
</evidence>
<comment type="similarity">
    <text evidence="3 10">Belongs to the major facilitator superfamily. Bcr/CmlA family.</text>
</comment>
<dbReference type="CDD" id="cd17320">
    <property type="entry name" value="MFS_MdfA_MDR_like"/>
    <property type="match status" value="1"/>
</dbReference>
<evidence type="ECO:0000259" key="11">
    <source>
        <dbReference type="PROSITE" id="PS50850"/>
    </source>
</evidence>
<gene>
    <name evidence="12" type="primary">bcr_3</name>
    <name evidence="12" type="ORF">PSA7680_01195</name>
</gene>
<organism evidence="12 13">
    <name type="scientific">Pseudoruegeria aquimaris</name>
    <dbReference type="NCBI Taxonomy" id="393663"/>
    <lineage>
        <taxon>Bacteria</taxon>
        <taxon>Pseudomonadati</taxon>
        <taxon>Pseudomonadota</taxon>
        <taxon>Alphaproteobacteria</taxon>
        <taxon>Rhodobacterales</taxon>
        <taxon>Roseobacteraceae</taxon>
        <taxon>Pseudoruegeria</taxon>
    </lineage>
</organism>
<dbReference type="OrthoDB" id="9800416at2"/>
<dbReference type="PRINTS" id="PR01035">
    <property type="entry name" value="TCRTETA"/>
</dbReference>
<feature type="transmembrane region" description="Helical" evidence="10">
    <location>
        <begin position="43"/>
        <end position="64"/>
    </location>
</feature>
<dbReference type="SUPFAM" id="SSF103473">
    <property type="entry name" value="MFS general substrate transporter"/>
    <property type="match status" value="1"/>
</dbReference>
<feature type="transmembrane region" description="Helical" evidence="10">
    <location>
        <begin position="133"/>
        <end position="159"/>
    </location>
</feature>
<dbReference type="GO" id="GO:1990961">
    <property type="term" value="P:xenobiotic detoxification by transmembrane export across the plasma membrane"/>
    <property type="evidence" value="ECO:0007669"/>
    <property type="project" value="InterPro"/>
</dbReference>
<accession>A0A1Y5S0J4</accession>
<dbReference type="NCBIfam" id="TIGR00710">
    <property type="entry name" value="efflux_Bcr_CflA"/>
    <property type="match status" value="1"/>
</dbReference>
<reference evidence="12 13" key="1">
    <citation type="submission" date="2017-03" db="EMBL/GenBank/DDBJ databases">
        <authorList>
            <person name="Afonso C.L."/>
            <person name="Miller P.J."/>
            <person name="Scott M.A."/>
            <person name="Spackman E."/>
            <person name="Goraichik I."/>
            <person name="Dimitrov K.M."/>
            <person name="Suarez D.L."/>
            <person name="Swayne D.E."/>
        </authorList>
    </citation>
    <scope>NUCLEOTIDE SEQUENCE [LARGE SCALE GENOMIC DNA]</scope>
    <source>
        <strain evidence="12 13">CECT 7680</strain>
    </source>
</reference>
<dbReference type="PROSITE" id="PS00216">
    <property type="entry name" value="SUGAR_TRANSPORT_1"/>
    <property type="match status" value="1"/>
</dbReference>
<evidence type="ECO:0000256" key="4">
    <source>
        <dbReference type="ARBA" id="ARBA00007520"/>
    </source>
</evidence>
<keyword evidence="9 10" id="KW-0472">Membrane</keyword>
<dbReference type="AlphaFoldDB" id="A0A1Y5S0J4"/>
<feature type="transmembrane region" description="Helical" evidence="10">
    <location>
        <begin position="165"/>
        <end position="189"/>
    </location>
</feature>
<feature type="transmembrane region" description="Helical" evidence="10">
    <location>
        <begin position="305"/>
        <end position="328"/>
    </location>
</feature>
<dbReference type="InterPro" id="IPR001958">
    <property type="entry name" value="Tet-R_TetA/multi-R_MdtG-like"/>
</dbReference>
<dbReference type="InterPro" id="IPR005829">
    <property type="entry name" value="Sugar_transporter_CS"/>
</dbReference>
<dbReference type="Gene3D" id="1.20.1720.10">
    <property type="entry name" value="Multidrug resistance protein D"/>
    <property type="match status" value="1"/>
</dbReference>
<evidence type="ECO:0000313" key="12">
    <source>
        <dbReference type="EMBL" id="SLN26883.1"/>
    </source>
</evidence>
<keyword evidence="5 10" id="KW-0813">Transport</keyword>
<sequence length="401" mass="41472">MFTPATSPPRLATLIGLTALAILTLNLFLPTLPQIAADLGADYALVNLSVAGYLALTALLQLVAGPLSDRFGRRPVMLIALACFCLASVGAALAESITVFLAWRVAQGSIIAGVALSRAIVRDMFAPQEAASKLGYISMIMAIAPMLGPILGGVVGEVFGWRGNFWIFAGFGAAMLWATWADLGETNAYKGRPMREQFRSYPELLRSRRFWGYALCLGFSVGAFYAFLGGAPLVATVVFDLSPAMQGLVIGFTTVGFFFGSFAAGRLGTRVPLTTMMLAGRLLAFGGMSLGLLVMLAGYVTVPVLLGSVVFVGLGNGLTLPSASAGVLSVRPELAGSASGLSGALMVGGGAVMTWATGLAVAAHPSAPLLLAMMLVSVVISLIAALWVIAVDRKMAAQAGA</sequence>
<dbReference type="Proteomes" id="UP000193409">
    <property type="component" value="Unassembled WGS sequence"/>
</dbReference>
<dbReference type="InterPro" id="IPR011701">
    <property type="entry name" value="MFS"/>
</dbReference>
<dbReference type="EMBL" id="FWFQ01000006">
    <property type="protein sequence ID" value="SLN26883.1"/>
    <property type="molecule type" value="Genomic_DNA"/>
</dbReference>
<feature type="domain" description="Major facilitator superfamily (MFS) profile" evidence="11">
    <location>
        <begin position="10"/>
        <end position="396"/>
    </location>
</feature>
<evidence type="ECO:0000256" key="2">
    <source>
        <dbReference type="ARBA" id="ARBA00004651"/>
    </source>
</evidence>
<proteinExistence type="inferred from homology"/>
<dbReference type="RefSeq" id="WP_085867747.1">
    <property type="nucleotide sequence ID" value="NZ_FWFQ01000006.1"/>
</dbReference>
<dbReference type="PROSITE" id="PS50850">
    <property type="entry name" value="MFS"/>
    <property type="match status" value="1"/>
</dbReference>
<evidence type="ECO:0000256" key="1">
    <source>
        <dbReference type="ARBA" id="ARBA00003279"/>
    </source>
</evidence>
<dbReference type="GO" id="GO:0005886">
    <property type="term" value="C:plasma membrane"/>
    <property type="evidence" value="ECO:0007669"/>
    <property type="project" value="UniProtKB-SubCell"/>
</dbReference>
<dbReference type="InterPro" id="IPR004812">
    <property type="entry name" value="Efflux_drug-R_Bcr/CmlA"/>
</dbReference>
<dbReference type="GO" id="GO:0042910">
    <property type="term" value="F:xenobiotic transmembrane transporter activity"/>
    <property type="evidence" value="ECO:0007669"/>
    <property type="project" value="InterPro"/>
</dbReference>
<dbReference type="PANTHER" id="PTHR43124">
    <property type="entry name" value="PURINE EFFLUX PUMP PBUE"/>
    <property type="match status" value="1"/>
</dbReference>
<evidence type="ECO:0000313" key="13">
    <source>
        <dbReference type="Proteomes" id="UP000193409"/>
    </source>
</evidence>
<comment type="caution">
    <text evidence="10">Lacks conserved residue(s) required for the propagation of feature annotation.</text>
</comment>
<evidence type="ECO:0000256" key="3">
    <source>
        <dbReference type="ARBA" id="ARBA00006236"/>
    </source>
</evidence>
<keyword evidence="7 10" id="KW-0812">Transmembrane</keyword>
<feature type="transmembrane region" description="Helical" evidence="10">
    <location>
        <begin position="100"/>
        <end position="121"/>
    </location>
</feature>
<dbReference type="InterPro" id="IPR036259">
    <property type="entry name" value="MFS_trans_sf"/>
</dbReference>
<evidence type="ECO:0000256" key="9">
    <source>
        <dbReference type="ARBA" id="ARBA00023136"/>
    </source>
</evidence>
<feature type="transmembrane region" description="Helical" evidence="10">
    <location>
        <begin position="369"/>
        <end position="391"/>
    </location>
</feature>
<evidence type="ECO:0000256" key="7">
    <source>
        <dbReference type="ARBA" id="ARBA00022692"/>
    </source>
</evidence>
<protein>
    <recommendedName>
        <fullName evidence="10">Bcr/CflA family efflux transporter</fullName>
    </recommendedName>
</protein>
<keyword evidence="6" id="KW-1003">Cell membrane</keyword>
<name>A0A1Y5S0J4_9RHOB</name>
<dbReference type="Pfam" id="PF07690">
    <property type="entry name" value="MFS_1"/>
    <property type="match status" value="1"/>
</dbReference>
<dbReference type="InterPro" id="IPR050189">
    <property type="entry name" value="MFS_Efflux_Transporters"/>
</dbReference>
<feature type="transmembrane region" description="Helical" evidence="10">
    <location>
        <begin position="340"/>
        <end position="363"/>
    </location>
</feature>
<keyword evidence="8 10" id="KW-1133">Transmembrane helix</keyword>
<comment type="subcellular location">
    <subcellularLocation>
        <location evidence="10">Cell inner membrane</location>
        <topology evidence="10">Multi-pass membrane protein</topology>
    </subcellularLocation>
    <subcellularLocation>
        <location evidence="2">Cell membrane</location>
        <topology evidence="2">Multi-pass membrane protein</topology>
    </subcellularLocation>
</comment>
<dbReference type="PANTHER" id="PTHR43124:SF3">
    <property type="entry name" value="CHLORAMPHENICOL EFFLUX PUMP RV0191"/>
    <property type="match status" value="1"/>
</dbReference>
<feature type="transmembrane region" description="Helical" evidence="10">
    <location>
        <begin position="248"/>
        <end position="267"/>
    </location>
</feature>